<comment type="caution">
    <text evidence="2">The sequence shown here is derived from an EMBL/GenBank/DDBJ whole genome shotgun (WGS) entry which is preliminary data.</text>
</comment>
<keyword evidence="1" id="KW-0732">Signal</keyword>
<evidence type="ECO:0000313" key="2">
    <source>
        <dbReference type="EMBL" id="RCK06160.1"/>
    </source>
</evidence>
<evidence type="ECO:0000313" key="3">
    <source>
        <dbReference type="Proteomes" id="UP000252419"/>
    </source>
</evidence>
<name>A0A367UDW6_9PROT</name>
<dbReference type="EMBL" id="JPWA01000009">
    <property type="protein sequence ID" value="RCK06160.1"/>
    <property type="molecule type" value="Genomic_DNA"/>
</dbReference>
<reference evidence="2 3" key="1">
    <citation type="submission" date="2014-07" db="EMBL/GenBank/DDBJ databases">
        <title>Draft genome sequence of Thalassospira xianhensis P-4 (MCCC 1A02616).</title>
        <authorList>
            <person name="Lai Q."/>
            <person name="Shao Z."/>
        </authorList>
    </citation>
    <scope>NUCLEOTIDE SEQUENCE [LARGE SCALE GENOMIC DNA]</scope>
    <source>
        <strain evidence="2 3">MCCC 1A02616</strain>
    </source>
</reference>
<feature type="chain" id="PRO_5017025192" description="DUF2946 domain-containing protein" evidence="1">
    <location>
        <begin position="22"/>
        <end position="114"/>
    </location>
</feature>
<evidence type="ECO:0008006" key="4">
    <source>
        <dbReference type="Google" id="ProtNLM"/>
    </source>
</evidence>
<organism evidence="2 3">
    <name type="scientific">Thalassospira xianhensis MCCC 1A02616</name>
    <dbReference type="NCBI Taxonomy" id="1177929"/>
    <lineage>
        <taxon>Bacteria</taxon>
        <taxon>Pseudomonadati</taxon>
        <taxon>Pseudomonadota</taxon>
        <taxon>Alphaproteobacteria</taxon>
        <taxon>Rhodospirillales</taxon>
        <taxon>Thalassospiraceae</taxon>
        <taxon>Thalassospira</taxon>
    </lineage>
</organism>
<gene>
    <name evidence="2" type="ORF">TH5_09520</name>
</gene>
<sequence length="114" mass="12239">MRTFTLLLTALLSLTVLLSSANGGMAMDHPHMQSHGPLDQNTITFPSAHDTAHNPAMPSSGHSDMCGMVLCGPFMPLALTASSRKLDIKSVTYLVSNDLVQPFSEDLTGKPPRF</sequence>
<dbReference type="RefSeq" id="WP_114121627.1">
    <property type="nucleotide sequence ID" value="NZ_JPWA01000009.1"/>
</dbReference>
<evidence type="ECO:0000256" key="1">
    <source>
        <dbReference type="SAM" id="SignalP"/>
    </source>
</evidence>
<protein>
    <recommendedName>
        <fullName evidence="4">DUF2946 domain-containing protein</fullName>
    </recommendedName>
</protein>
<proteinExistence type="predicted"/>
<dbReference type="Proteomes" id="UP000252419">
    <property type="component" value="Unassembled WGS sequence"/>
</dbReference>
<feature type="signal peptide" evidence="1">
    <location>
        <begin position="1"/>
        <end position="21"/>
    </location>
</feature>
<accession>A0A367UDW6</accession>
<keyword evidence="3" id="KW-1185">Reference proteome</keyword>
<dbReference type="AlphaFoldDB" id="A0A367UDW6"/>